<protein>
    <submittedName>
        <fullName evidence="3">Uncharacterized protein</fullName>
    </submittedName>
</protein>
<feature type="compositionally biased region" description="Polar residues" evidence="1">
    <location>
        <begin position="549"/>
        <end position="565"/>
    </location>
</feature>
<keyword evidence="2" id="KW-0472">Membrane</keyword>
<sequence length="622" mass="66475">MSASTSLELSSKLFVPRERWGWEYVAPAPISAGPDANNRPVWYEPPQPDVSGWLQQLQANKAVVPKRLGIALVVSVVGLAIHPALGLVLLGAGAFFGYIQPIVLLNKKIKDIWEGARLEREAAYANYAAVHAQWEARMGAHHQAEQLRHATANLWYPISLRSGPSRIDVFGGTAAGWASLLATLGTSLLGGGGMTVVDFTERHVAGGLAALAAGRGLRTSHVSLPGDQGLGLLPDLPSEELAELLSAAVHTMRPQGDNADLRALDAELLDTVLRGLSGPPTFRRVVAGLEVLRRVHELDGSPLTTAEVTTLTRAVDVVGQGDRAQQELRFLTSTLALLATEEPEGPQAGRFDLWAVGGLSIVSTTHRQRRRKDFLDRVLFQRLLHGVRDGEASQNTTLVVAGVDHIGLVSLEELAQECRRADVRLILLLDRLRGDAQQLLGSSDSAAVLMQLGNAQDASAAAEFIGKGHKMVLSQVTRQVGATFTEGSSRSEGGNEGYSSTEGTTVSTSSSTTRGSSDTDFKTTWSRSSTRGHSTSRQESFTESRSKTWQDTANVSRAASSTDGTTEARSYEFAVEPTTIQSLPPTAFVLVETPAGGRRVVLGDCNPGVCLLDRVALQPALV</sequence>
<feature type="transmembrane region" description="Helical" evidence="2">
    <location>
        <begin position="70"/>
        <end position="99"/>
    </location>
</feature>
<name>A0A9W6QM11_9PSEU</name>
<reference evidence="3" key="1">
    <citation type="submission" date="2023-02" db="EMBL/GenBank/DDBJ databases">
        <title>Actinokineospora globicatena NBRC 15670.</title>
        <authorList>
            <person name="Ichikawa N."/>
            <person name="Sato H."/>
            <person name="Tonouchi N."/>
        </authorList>
    </citation>
    <scope>NUCLEOTIDE SEQUENCE</scope>
    <source>
        <strain evidence="3">NBRC 15670</strain>
    </source>
</reference>
<dbReference type="EMBL" id="BSSD01000002">
    <property type="protein sequence ID" value="GLW91120.1"/>
    <property type="molecule type" value="Genomic_DNA"/>
</dbReference>
<organism evidence="3 4">
    <name type="scientific">Actinokineospora globicatena</name>
    <dbReference type="NCBI Taxonomy" id="103729"/>
    <lineage>
        <taxon>Bacteria</taxon>
        <taxon>Bacillati</taxon>
        <taxon>Actinomycetota</taxon>
        <taxon>Actinomycetes</taxon>
        <taxon>Pseudonocardiales</taxon>
        <taxon>Pseudonocardiaceae</taxon>
        <taxon>Actinokineospora</taxon>
    </lineage>
</organism>
<feature type="region of interest" description="Disordered" evidence="1">
    <location>
        <begin position="483"/>
        <end position="565"/>
    </location>
</feature>
<dbReference type="Proteomes" id="UP001165042">
    <property type="component" value="Unassembled WGS sequence"/>
</dbReference>
<keyword evidence="4" id="KW-1185">Reference proteome</keyword>
<proteinExistence type="predicted"/>
<dbReference type="AlphaFoldDB" id="A0A9W6QM11"/>
<accession>A0A9W6QM11</accession>
<gene>
    <name evidence="3" type="ORF">Aglo03_19360</name>
</gene>
<evidence type="ECO:0000313" key="4">
    <source>
        <dbReference type="Proteomes" id="UP001165042"/>
    </source>
</evidence>
<feature type="compositionally biased region" description="Low complexity" evidence="1">
    <location>
        <begin position="486"/>
        <end position="537"/>
    </location>
</feature>
<evidence type="ECO:0000256" key="2">
    <source>
        <dbReference type="SAM" id="Phobius"/>
    </source>
</evidence>
<comment type="caution">
    <text evidence="3">The sequence shown here is derived from an EMBL/GenBank/DDBJ whole genome shotgun (WGS) entry which is preliminary data.</text>
</comment>
<evidence type="ECO:0000313" key="3">
    <source>
        <dbReference type="EMBL" id="GLW91120.1"/>
    </source>
</evidence>
<keyword evidence="2" id="KW-1133">Transmembrane helix</keyword>
<dbReference type="RefSeq" id="WP_285609641.1">
    <property type="nucleotide sequence ID" value="NZ_BSSD01000002.1"/>
</dbReference>
<evidence type="ECO:0000256" key="1">
    <source>
        <dbReference type="SAM" id="MobiDB-lite"/>
    </source>
</evidence>
<keyword evidence="2" id="KW-0812">Transmembrane</keyword>